<dbReference type="PROSITE" id="PS01124">
    <property type="entry name" value="HTH_ARAC_FAMILY_2"/>
    <property type="match status" value="1"/>
</dbReference>
<dbReference type="InterPro" id="IPR018060">
    <property type="entry name" value="HTH_AraC"/>
</dbReference>
<evidence type="ECO:0000313" key="6">
    <source>
        <dbReference type="Proteomes" id="UP000198253"/>
    </source>
</evidence>
<organism evidence="5 6">
    <name type="scientific">Micromonospora echinospora</name>
    <name type="common">Micromonospora purpurea</name>
    <dbReference type="NCBI Taxonomy" id="1877"/>
    <lineage>
        <taxon>Bacteria</taxon>
        <taxon>Bacillati</taxon>
        <taxon>Actinomycetota</taxon>
        <taxon>Actinomycetes</taxon>
        <taxon>Micromonosporales</taxon>
        <taxon>Micromonosporaceae</taxon>
        <taxon>Micromonospora</taxon>
    </lineage>
</organism>
<dbReference type="InterPro" id="IPR035418">
    <property type="entry name" value="AraC-bd_2"/>
</dbReference>
<dbReference type="GO" id="GO:0003700">
    <property type="term" value="F:DNA-binding transcription factor activity"/>
    <property type="evidence" value="ECO:0007669"/>
    <property type="project" value="InterPro"/>
</dbReference>
<evidence type="ECO:0000313" key="5">
    <source>
        <dbReference type="EMBL" id="SCF41608.1"/>
    </source>
</evidence>
<sequence>MLPTETVDTARLPPADRWPYWLELTGRAAAPIAMSSEHAADFRGSARLVDLGGVSLTRFRYQSLAGRRTPKLIRQGDPDIYQLALTVAGSSGISARRRHTEMRQGAFTLIDYGRPYELVHMADGVRREAGALTVVIPKAMLPIPAAKLDRLTASRLSGSEGMGALVAQHLDRLVRHPEQFTPAEAPRLAGITVDLVAAMLAGQIDAEEALPVDVRQQAMLTRVLAFIDRHLGDATLTPQTVADAHHISVRTLHRLFVAERETVAQVIRRRRLERCRQDLADPRLHGRAVQAIGWRWGFTDKAHFSRAFRAAYGMSPQSYREAQALARTVNPVAPRVNDPPAYWPLTG</sequence>
<dbReference type="AlphaFoldDB" id="A0A1C5A8Q2"/>
<dbReference type="SUPFAM" id="SSF46689">
    <property type="entry name" value="Homeodomain-like"/>
    <property type="match status" value="1"/>
</dbReference>
<dbReference type="SMART" id="SM00342">
    <property type="entry name" value="HTH_ARAC"/>
    <property type="match status" value="1"/>
</dbReference>
<dbReference type="InterPro" id="IPR009057">
    <property type="entry name" value="Homeodomain-like_sf"/>
</dbReference>
<evidence type="ECO:0000259" key="4">
    <source>
        <dbReference type="PROSITE" id="PS01124"/>
    </source>
</evidence>
<dbReference type="InterPro" id="IPR020449">
    <property type="entry name" value="Tscrpt_reg_AraC-type_HTH"/>
</dbReference>
<dbReference type="Gene3D" id="1.10.10.60">
    <property type="entry name" value="Homeodomain-like"/>
    <property type="match status" value="1"/>
</dbReference>
<proteinExistence type="predicted"/>
<dbReference type="OrthoDB" id="9799345at2"/>
<accession>A0A1C5A8Q2</accession>
<dbReference type="PANTHER" id="PTHR46796:SF6">
    <property type="entry name" value="ARAC SUBFAMILY"/>
    <property type="match status" value="1"/>
</dbReference>
<dbReference type="RefSeq" id="WP_088985045.1">
    <property type="nucleotide sequence ID" value="NZ_LT607413.1"/>
</dbReference>
<keyword evidence="3" id="KW-0804">Transcription</keyword>
<feature type="domain" description="HTH araC/xylS-type" evidence="4">
    <location>
        <begin position="221"/>
        <end position="322"/>
    </location>
</feature>
<dbReference type="PRINTS" id="PR00032">
    <property type="entry name" value="HTHARAC"/>
</dbReference>
<dbReference type="Proteomes" id="UP000198253">
    <property type="component" value="Chromosome I"/>
</dbReference>
<dbReference type="InterPro" id="IPR050204">
    <property type="entry name" value="AraC_XylS_family_regulators"/>
</dbReference>
<evidence type="ECO:0000256" key="1">
    <source>
        <dbReference type="ARBA" id="ARBA00023015"/>
    </source>
</evidence>
<name>A0A1C5A8Q2_MICEC</name>
<evidence type="ECO:0000256" key="2">
    <source>
        <dbReference type="ARBA" id="ARBA00023125"/>
    </source>
</evidence>
<dbReference type="PANTHER" id="PTHR46796">
    <property type="entry name" value="HTH-TYPE TRANSCRIPTIONAL ACTIVATOR RHAS-RELATED"/>
    <property type="match status" value="1"/>
</dbReference>
<dbReference type="Pfam" id="PF12833">
    <property type="entry name" value="HTH_18"/>
    <property type="match status" value="1"/>
</dbReference>
<dbReference type="GO" id="GO:0043565">
    <property type="term" value="F:sequence-specific DNA binding"/>
    <property type="evidence" value="ECO:0007669"/>
    <property type="project" value="InterPro"/>
</dbReference>
<dbReference type="InParanoid" id="A0A1C5A8Q2"/>
<protein>
    <submittedName>
        <fullName evidence="5">AraC-type DNA-binding protein</fullName>
    </submittedName>
</protein>
<dbReference type="EMBL" id="LT607413">
    <property type="protein sequence ID" value="SCF41608.1"/>
    <property type="molecule type" value="Genomic_DNA"/>
</dbReference>
<keyword evidence="2 5" id="KW-0238">DNA-binding</keyword>
<gene>
    <name evidence="5" type="ORF">GA0070618_6534</name>
</gene>
<dbReference type="Pfam" id="PF14525">
    <property type="entry name" value="AraC_binding_2"/>
    <property type="match status" value="1"/>
</dbReference>
<keyword evidence="1" id="KW-0805">Transcription regulation</keyword>
<keyword evidence="6" id="KW-1185">Reference proteome</keyword>
<evidence type="ECO:0000256" key="3">
    <source>
        <dbReference type="ARBA" id="ARBA00023163"/>
    </source>
</evidence>
<reference evidence="6" key="1">
    <citation type="submission" date="2016-06" db="EMBL/GenBank/DDBJ databases">
        <authorList>
            <person name="Varghese N."/>
            <person name="Submissions Spin"/>
        </authorList>
    </citation>
    <scope>NUCLEOTIDE SEQUENCE [LARGE SCALE GENOMIC DNA]</scope>
    <source>
        <strain evidence="6">DSM 43816</strain>
    </source>
</reference>